<keyword evidence="4" id="KW-1185">Reference proteome</keyword>
<evidence type="ECO:0000313" key="3">
    <source>
        <dbReference type="EMBL" id="KAL3114741.1"/>
    </source>
</evidence>
<proteinExistence type="predicted"/>
<dbReference type="InterPro" id="IPR000008">
    <property type="entry name" value="C2_dom"/>
</dbReference>
<evidence type="ECO:0000313" key="4">
    <source>
        <dbReference type="Proteomes" id="UP001620626"/>
    </source>
</evidence>
<dbReference type="AlphaFoldDB" id="A0ABD2LHP7"/>
<gene>
    <name evidence="3" type="ORF">niasHT_014555</name>
</gene>
<protein>
    <recommendedName>
        <fullName evidence="2">C2 domain-containing protein</fullName>
    </recommendedName>
</protein>
<name>A0ABD2LHP7_9BILA</name>
<feature type="region of interest" description="Disordered" evidence="1">
    <location>
        <begin position="37"/>
        <end position="105"/>
    </location>
</feature>
<evidence type="ECO:0000256" key="1">
    <source>
        <dbReference type="SAM" id="MobiDB-lite"/>
    </source>
</evidence>
<dbReference type="SUPFAM" id="SSF49562">
    <property type="entry name" value="C2 domain (Calcium/lipid-binding domain, CaLB)"/>
    <property type="match status" value="1"/>
</dbReference>
<dbReference type="InterPro" id="IPR035892">
    <property type="entry name" value="C2_domain_sf"/>
</dbReference>
<feature type="compositionally biased region" description="Polar residues" evidence="1">
    <location>
        <begin position="96"/>
        <end position="105"/>
    </location>
</feature>
<feature type="domain" description="C2" evidence="2">
    <location>
        <begin position="124"/>
        <end position="181"/>
    </location>
</feature>
<accession>A0ABD2LHP7</accession>
<dbReference type="Proteomes" id="UP001620626">
    <property type="component" value="Unassembled WGS sequence"/>
</dbReference>
<comment type="caution">
    <text evidence="3">The sequence shown here is derived from an EMBL/GenBank/DDBJ whole genome shotgun (WGS) entry which is preliminary data.</text>
</comment>
<dbReference type="Pfam" id="PF00168">
    <property type="entry name" value="C2"/>
    <property type="match status" value="1"/>
</dbReference>
<dbReference type="Gene3D" id="2.60.40.150">
    <property type="entry name" value="C2 domain"/>
    <property type="match status" value="1"/>
</dbReference>
<dbReference type="EMBL" id="JBICBT010000407">
    <property type="protein sequence ID" value="KAL3114741.1"/>
    <property type="molecule type" value="Genomic_DNA"/>
</dbReference>
<organism evidence="3 4">
    <name type="scientific">Heterodera trifolii</name>
    <dbReference type="NCBI Taxonomy" id="157864"/>
    <lineage>
        <taxon>Eukaryota</taxon>
        <taxon>Metazoa</taxon>
        <taxon>Ecdysozoa</taxon>
        <taxon>Nematoda</taxon>
        <taxon>Chromadorea</taxon>
        <taxon>Rhabditida</taxon>
        <taxon>Tylenchina</taxon>
        <taxon>Tylenchomorpha</taxon>
        <taxon>Tylenchoidea</taxon>
        <taxon>Heteroderidae</taxon>
        <taxon>Heteroderinae</taxon>
        <taxon>Heterodera</taxon>
    </lineage>
</organism>
<evidence type="ECO:0000259" key="2">
    <source>
        <dbReference type="Pfam" id="PF00168"/>
    </source>
</evidence>
<sequence>MAFALNVFSTLRVTRSHFWDSNARLIVVGINSTISGASWHSPNETPPIPALRPQNNGNDHHPSPTEWAPAEICWPPRDFAGGGVGGRSKTPHGGQLTPQTQRQRTASHLQVPIAYDRPGWVLSIRLTAAHGPATFGQQMPNPFIKVYLLPERKVSNKRRTKYVPVSCNPVWDLLVEYSSPPNQLERRYLYRYGIFHRIFNLFFCAMVGPPMPCGFFCANAWQFVSNGHTLKLSNSA</sequence>
<reference evidence="3 4" key="1">
    <citation type="submission" date="2024-10" db="EMBL/GenBank/DDBJ databases">
        <authorList>
            <person name="Kim D."/>
        </authorList>
    </citation>
    <scope>NUCLEOTIDE SEQUENCE [LARGE SCALE GENOMIC DNA]</scope>
    <source>
        <strain evidence="3">BH-2024</strain>
    </source>
</reference>